<evidence type="ECO:0000256" key="2">
    <source>
        <dbReference type="ARBA" id="ARBA00022801"/>
    </source>
</evidence>
<feature type="domain" description="HIRAN" evidence="3">
    <location>
        <begin position="16"/>
        <end position="113"/>
    </location>
</feature>
<dbReference type="Gene3D" id="3.30.70.2330">
    <property type="match status" value="1"/>
</dbReference>
<keyword evidence="2" id="KW-0378">Hydrolase</keyword>
<evidence type="ECO:0000313" key="6">
    <source>
        <dbReference type="Proteomes" id="UP000309454"/>
    </source>
</evidence>
<sequence length="113" mass="12454">MDYPAHAKPNRAVVIVEETKVAGLFHNPDAKRLAAELFEGQQLRLERDYRNPYDRWAMAVKCPDGEVLGYVSCDVAEVVGRLSEGGRCLHGEVLSAEGLRQGARVSMAVVLDD</sequence>
<reference evidence="4 7" key="2">
    <citation type="submission" date="2020-08" db="EMBL/GenBank/DDBJ databases">
        <title>Sequencing the genomes of 1000 actinobacteria strains.</title>
        <authorList>
            <person name="Klenk H.-P."/>
        </authorList>
    </citation>
    <scope>NUCLEOTIDE SEQUENCE [LARGE SCALE GENOMIC DNA]</scope>
    <source>
        <strain evidence="4 7">DSM 22242</strain>
    </source>
</reference>
<dbReference type="GO" id="GO:0003676">
    <property type="term" value="F:nucleic acid binding"/>
    <property type="evidence" value="ECO:0007669"/>
    <property type="project" value="InterPro"/>
</dbReference>
<dbReference type="SMART" id="SM00910">
    <property type="entry name" value="HIRAN"/>
    <property type="match status" value="1"/>
</dbReference>
<evidence type="ECO:0000313" key="4">
    <source>
        <dbReference type="EMBL" id="MBB3170390.1"/>
    </source>
</evidence>
<gene>
    <name evidence="5" type="ORF">E5982_01890</name>
    <name evidence="4" type="ORF">FHR31_000170</name>
</gene>
<dbReference type="AlphaFoldDB" id="A0A3N0AE51"/>
<dbReference type="GO" id="GO:0008270">
    <property type="term" value="F:zinc ion binding"/>
    <property type="evidence" value="ECO:0007669"/>
    <property type="project" value="InterPro"/>
</dbReference>
<dbReference type="Proteomes" id="UP000530850">
    <property type="component" value="Unassembled WGS sequence"/>
</dbReference>
<evidence type="ECO:0000313" key="7">
    <source>
        <dbReference type="Proteomes" id="UP000530850"/>
    </source>
</evidence>
<reference evidence="5 6" key="1">
    <citation type="submission" date="2019-04" db="EMBL/GenBank/DDBJ databases">
        <title>Microbes associate with the intestines of laboratory mice.</title>
        <authorList>
            <person name="Navarre W."/>
            <person name="Wong E."/>
            <person name="Huang K.C."/>
            <person name="Tropini C."/>
            <person name="Ng K."/>
            <person name="Yu B."/>
        </authorList>
    </citation>
    <scope>NUCLEOTIDE SEQUENCE [LARGE SCALE GENOMIC DNA]</scope>
    <source>
        <strain evidence="5 6">NM48_B13</strain>
    </source>
</reference>
<dbReference type="EMBL" id="SSTM01000001">
    <property type="protein sequence ID" value="TJW12375.1"/>
    <property type="molecule type" value="Genomic_DNA"/>
</dbReference>
<name>A0A3N0AE51_9ACTN</name>
<dbReference type="Pfam" id="PF08797">
    <property type="entry name" value="HIRAN"/>
    <property type="match status" value="1"/>
</dbReference>
<dbReference type="InterPro" id="IPR014905">
    <property type="entry name" value="HIRAN"/>
</dbReference>
<organism evidence="5 6">
    <name type="scientific">Parvibacter caecicola</name>
    <dbReference type="NCBI Taxonomy" id="747645"/>
    <lineage>
        <taxon>Bacteria</taxon>
        <taxon>Bacillati</taxon>
        <taxon>Actinomycetota</taxon>
        <taxon>Coriobacteriia</taxon>
        <taxon>Coriobacteriales</taxon>
        <taxon>Coriobacteriaceae</taxon>
        <taxon>Parvibacter</taxon>
    </lineage>
</organism>
<dbReference type="EMBL" id="JACHYA010000001">
    <property type="protein sequence ID" value="MBB3170390.1"/>
    <property type="molecule type" value="Genomic_DNA"/>
</dbReference>
<keyword evidence="6" id="KW-1185">Reference proteome</keyword>
<keyword evidence="1" id="KW-0479">Metal-binding</keyword>
<evidence type="ECO:0000256" key="1">
    <source>
        <dbReference type="ARBA" id="ARBA00022723"/>
    </source>
</evidence>
<protein>
    <recommendedName>
        <fullName evidence="3">HIRAN domain-containing protein</fullName>
    </recommendedName>
</protein>
<dbReference type="OrthoDB" id="3177563at2"/>
<evidence type="ECO:0000313" key="5">
    <source>
        <dbReference type="EMBL" id="TJW12375.1"/>
    </source>
</evidence>
<dbReference type="Proteomes" id="UP000309454">
    <property type="component" value="Unassembled WGS sequence"/>
</dbReference>
<accession>A0A3N0AE51</accession>
<evidence type="ECO:0000259" key="3">
    <source>
        <dbReference type="SMART" id="SM00910"/>
    </source>
</evidence>
<dbReference type="RefSeq" id="WP_123184753.1">
    <property type="nucleotide sequence ID" value="NZ_CANPEU010000012.1"/>
</dbReference>
<proteinExistence type="predicted"/>
<dbReference type="GO" id="GO:0016818">
    <property type="term" value="F:hydrolase activity, acting on acid anhydrides, in phosphorus-containing anhydrides"/>
    <property type="evidence" value="ECO:0007669"/>
    <property type="project" value="InterPro"/>
</dbReference>
<dbReference type="GeneID" id="93356080"/>
<comment type="caution">
    <text evidence="5">The sequence shown here is derived from an EMBL/GenBank/DDBJ whole genome shotgun (WGS) entry which is preliminary data.</text>
</comment>